<evidence type="ECO:0000256" key="1">
    <source>
        <dbReference type="ARBA" id="ARBA00006484"/>
    </source>
</evidence>
<dbReference type="InterPro" id="IPR036291">
    <property type="entry name" value="NAD(P)-bd_dom_sf"/>
</dbReference>
<evidence type="ECO:0000313" key="4">
    <source>
        <dbReference type="Proteomes" id="UP000438448"/>
    </source>
</evidence>
<dbReference type="EMBL" id="WEGK01000037">
    <property type="protein sequence ID" value="MQY24428.1"/>
    <property type="molecule type" value="Genomic_DNA"/>
</dbReference>
<dbReference type="InterPro" id="IPR002347">
    <property type="entry name" value="SDR_fam"/>
</dbReference>
<keyword evidence="2" id="KW-0560">Oxidoreductase</keyword>
<evidence type="ECO:0000313" key="3">
    <source>
        <dbReference type="EMBL" id="MQY24428.1"/>
    </source>
</evidence>
<accession>A0A7K0DFH0</accession>
<gene>
    <name evidence="3" type="ORF">NRB20_75640</name>
</gene>
<protein>
    <recommendedName>
        <fullName evidence="5">SDR family NAD(P)-dependent oxidoreductase</fullName>
    </recommendedName>
</protein>
<dbReference type="OrthoDB" id="3237043at2"/>
<dbReference type="GO" id="GO:0016491">
    <property type="term" value="F:oxidoreductase activity"/>
    <property type="evidence" value="ECO:0007669"/>
    <property type="project" value="UniProtKB-KW"/>
</dbReference>
<dbReference type="PANTHER" id="PTHR24320">
    <property type="entry name" value="RETINOL DEHYDROGENASE"/>
    <property type="match status" value="1"/>
</dbReference>
<organism evidence="3 4">
    <name type="scientific">Nocardia macrotermitis</name>
    <dbReference type="NCBI Taxonomy" id="2585198"/>
    <lineage>
        <taxon>Bacteria</taxon>
        <taxon>Bacillati</taxon>
        <taxon>Actinomycetota</taxon>
        <taxon>Actinomycetes</taxon>
        <taxon>Mycobacteriales</taxon>
        <taxon>Nocardiaceae</taxon>
        <taxon>Nocardia</taxon>
    </lineage>
</organism>
<name>A0A7K0DFH0_9NOCA</name>
<comment type="caution">
    <text evidence="3">The sequence shown here is derived from an EMBL/GenBank/DDBJ whole genome shotgun (WGS) entry which is preliminary data.</text>
</comment>
<dbReference type="RefSeq" id="WP_153416137.1">
    <property type="nucleotide sequence ID" value="NZ_WEGK01000037.1"/>
</dbReference>
<keyword evidence="4" id="KW-1185">Reference proteome</keyword>
<dbReference type="AlphaFoldDB" id="A0A7K0DFH0"/>
<reference evidence="3 4" key="1">
    <citation type="submission" date="2019-10" db="EMBL/GenBank/DDBJ databases">
        <title>Nocardia macrotermitis sp. nov. and Nocardia aurantia sp. nov., isolated from the gut of fungus growing-termite Macrotermes natalensis.</title>
        <authorList>
            <person name="Benndorf R."/>
            <person name="Schwitalla J."/>
            <person name="Martin K."/>
            <person name="De Beer W."/>
            <person name="Kaster A.-K."/>
            <person name="Vollmers J."/>
            <person name="Poulsen M."/>
            <person name="Beemelmanns C."/>
        </authorList>
    </citation>
    <scope>NUCLEOTIDE SEQUENCE [LARGE SCALE GENOMIC DNA]</scope>
    <source>
        <strain evidence="3 4">RB20</strain>
    </source>
</reference>
<dbReference type="Gene3D" id="3.40.50.720">
    <property type="entry name" value="NAD(P)-binding Rossmann-like Domain"/>
    <property type="match status" value="1"/>
</dbReference>
<proteinExistence type="inferred from homology"/>
<evidence type="ECO:0008006" key="5">
    <source>
        <dbReference type="Google" id="ProtNLM"/>
    </source>
</evidence>
<dbReference type="SUPFAM" id="SSF51735">
    <property type="entry name" value="NAD(P)-binding Rossmann-fold domains"/>
    <property type="match status" value="1"/>
</dbReference>
<dbReference type="PRINTS" id="PR00081">
    <property type="entry name" value="GDHRDH"/>
</dbReference>
<dbReference type="Pfam" id="PF00106">
    <property type="entry name" value="adh_short"/>
    <property type="match status" value="1"/>
</dbReference>
<dbReference type="Proteomes" id="UP000438448">
    <property type="component" value="Unassembled WGS sequence"/>
</dbReference>
<evidence type="ECO:0000256" key="2">
    <source>
        <dbReference type="ARBA" id="ARBA00023002"/>
    </source>
</evidence>
<comment type="similarity">
    <text evidence="1">Belongs to the short-chain dehydrogenases/reductases (SDR) family.</text>
</comment>
<sequence length="321" mass="33989">MTSILITGGHSGIGLAAARALAAKDIDLVLAGRSIERMRPVADELETKHGVTATLLPLDTSSLASVRAAAAQFRTMLDAGEISSLDAILCNAGGRFDGEISYSPDGYETTFATNCLGHFLLVELLVPNLSESGRVVYTASGTHDPDSMDGRLVGAAAEPDAFALANNGKNGGKALSAGKRYSTSKLCTVMYAYELDRRLRKAGSSISSIAFDPGSVPETGFLRNMPEPVRWLAAGTAMKWVSKRIGVTTSDMEFSGASLAAIAADPDYAGASGKYFQAKEGTLSAVRSARLSYDEPRATKLWNDSKQLIRLTTDQEPAQLR</sequence>
<dbReference type="PANTHER" id="PTHR24320:SF148">
    <property type="entry name" value="NAD(P)-BINDING ROSSMANN-FOLD SUPERFAMILY PROTEIN"/>
    <property type="match status" value="1"/>
</dbReference>